<dbReference type="KEGG" id="nall:PP769_16790"/>
<dbReference type="AlphaFoldDB" id="A0AA96G9W3"/>
<name>A0AA96G9W3_9BACT</name>
<proteinExistence type="predicted"/>
<organism evidence="1 2">
    <name type="scientific">Candidatus Nitrospira allomarina</name>
    <dbReference type="NCBI Taxonomy" id="3020900"/>
    <lineage>
        <taxon>Bacteria</taxon>
        <taxon>Pseudomonadati</taxon>
        <taxon>Nitrospirota</taxon>
        <taxon>Nitrospiria</taxon>
        <taxon>Nitrospirales</taxon>
        <taxon>Nitrospiraceae</taxon>
        <taxon>Nitrospira</taxon>
    </lineage>
</organism>
<dbReference type="EMBL" id="CP116967">
    <property type="protein sequence ID" value="WNM57606.1"/>
    <property type="molecule type" value="Genomic_DNA"/>
</dbReference>
<keyword evidence="2" id="KW-1185">Reference proteome</keyword>
<evidence type="ECO:0000313" key="1">
    <source>
        <dbReference type="EMBL" id="WNM57606.1"/>
    </source>
</evidence>
<evidence type="ECO:0000313" key="2">
    <source>
        <dbReference type="Proteomes" id="UP001302719"/>
    </source>
</evidence>
<protein>
    <submittedName>
        <fullName evidence="1">Uncharacterized protein</fullName>
    </submittedName>
</protein>
<reference evidence="1 2" key="1">
    <citation type="submission" date="2023-01" db="EMBL/GenBank/DDBJ databases">
        <title>Cultivation and genomic characterization of new, ubiquitous marine nitrite-oxidizing bacteria from the Nitrospirales.</title>
        <authorList>
            <person name="Mueller A.J."/>
            <person name="Daebeler A."/>
            <person name="Herbold C.W."/>
            <person name="Kirkegaard R.H."/>
            <person name="Daims H."/>
        </authorList>
    </citation>
    <scope>NUCLEOTIDE SEQUENCE [LARGE SCALE GENOMIC DNA]</scope>
    <source>
        <strain evidence="1 2">VA</strain>
    </source>
</reference>
<accession>A0AA96G9W3</accession>
<dbReference type="RefSeq" id="WP_312642288.1">
    <property type="nucleotide sequence ID" value="NZ_CP116967.1"/>
</dbReference>
<gene>
    <name evidence="1" type="ORF">PP769_16790</name>
</gene>
<dbReference type="Proteomes" id="UP001302719">
    <property type="component" value="Chromosome"/>
</dbReference>
<sequence>MAHGFTSIIFITITTITMMTGCGSGPPAQLVEKYGPPAQLVKQHDHVALAKWYEQEAAALRQRAEELRAMVGEVGDYDSKEFHEDKLTIIMHGKDLADDYSDAADTAEKLAQIHRDLQATK</sequence>